<dbReference type="Pfam" id="PF04607">
    <property type="entry name" value="RelA_SpoT"/>
    <property type="match status" value="1"/>
</dbReference>
<dbReference type="PANTHER" id="PTHR47837:SF1">
    <property type="entry name" value="GTP PYROPHOSPHOKINASE YJBM"/>
    <property type="match status" value="1"/>
</dbReference>
<proteinExistence type="predicted"/>
<dbReference type="InterPro" id="IPR052366">
    <property type="entry name" value="GTP_Pyrophosphokinase"/>
</dbReference>
<dbReference type="Gene3D" id="3.30.460.10">
    <property type="entry name" value="Beta Polymerase, domain 2"/>
    <property type="match status" value="1"/>
</dbReference>
<dbReference type="AlphaFoldDB" id="A0A1V3XGJ8"/>
<evidence type="ECO:0000313" key="5">
    <source>
        <dbReference type="Proteomes" id="UP000189229"/>
    </source>
</evidence>
<evidence type="ECO:0000313" key="3">
    <source>
        <dbReference type="EMBL" id="OOK80107.1"/>
    </source>
</evidence>
<dbReference type="EMBL" id="MVBM01000002">
    <property type="protein sequence ID" value="OOK78334.1"/>
    <property type="molecule type" value="Genomic_DNA"/>
</dbReference>
<gene>
    <name evidence="3" type="ORF">BZL29_2805</name>
    <name evidence="2" type="ORF">BZL30_2871</name>
</gene>
<sequence length="305" mass="33558">MSIEAVVGSQDFIFSTDGQRGISGCPVFAPTRAGFGNILDLSDLHPWQVPRWLDHLGGTLHDVAAAVPSVSAVNRAGDVLRALAVTPNVSTTIGPNEHGIEEIFQALDTLEAWRAAHARPLQAATMGLRSRVATMGCSQIEVSQRLERIPTIIDKLRREPGMNLGRMADIGGCRAVLRDVDEVRRVQSRYAGAAVTVRTRDYVEQPKSDGYRAVHVIVRYHGRLIEVQLRTQVQHEWAYTVESVTSRFGLDIKAGGGPRPVHDWFVAVSEAMALEEYGEPVAPELLRRVDTLRAAAQPYLQGVRR</sequence>
<dbReference type="CDD" id="cd05399">
    <property type="entry name" value="NT_Rel-Spo_like"/>
    <property type="match status" value="1"/>
</dbReference>
<dbReference type="PANTHER" id="PTHR47837">
    <property type="entry name" value="GTP PYROPHOSPHOKINASE YJBM"/>
    <property type="match status" value="1"/>
</dbReference>
<dbReference type="STRING" id="1768.B1T50_08870"/>
<dbReference type="InterPro" id="IPR043519">
    <property type="entry name" value="NT_sf"/>
</dbReference>
<dbReference type="EMBL" id="MVBN01000002">
    <property type="protein sequence ID" value="OOK80107.1"/>
    <property type="molecule type" value="Genomic_DNA"/>
</dbReference>
<dbReference type="SMART" id="SM00954">
    <property type="entry name" value="RelA_SpoT"/>
    <property type="match status" value="1"/>
</dbReference>
<evidence type="ECO:0000313" key="2">
    <source>
        <dbReference type="EMBL" id="OOK78334.1"/>
    </source>
</evidence>
<dbReference type="InterPro" id="IPR007685">
    <property type="entry name" value="RelA_SpoT"/>
</dbReference>
<evidence type="ECO:0000259" key="1">
    <source>
        <dbReference type="SMART" id="SM00954"/>
    </source>
</evidence>
<comment type="caution">
    <text evidence="2">The sequence shown here is derived from an EMBL/GenBank/DDBJ whole genome shotgun (WGS) entry which is preliminary data.</text>
</comment>
<evidence type="ECO:0000313" key="4">
    <source>
        <dbReference type="Proteomes" id="UP000188532"/>
    </source>
</evidence>
<accession>A0A1V3XGJ8</accession>
<feature type="domain" description="RelA/SpoT" evidence="1">
    <location>
        <begin position="144"/>
        <end position="252"/>
    </location>
</feature>
<organism evidence="2 5">
    <name type="scientific">Mycobacterium kansasii</name>
    <dbReference type="NCBI Taxonomy" id="1768"/>
    <lineage>
        <taxon>Bacteria</taxon>
        <taxon>Bacillati</taxon>
        <taxon>Actinomycetota</taxon>
        <taxon>Actinomycetes</taxon>
        <taxon>Mycobacteriales</taxon>
        <taxon>Mycobacteriaceae</taxon>
        <taxon>Mycobacterium</taxon>
    </lineage>
</organism>
<dbReference type="Proteomes" id="UP000189229">
    <property type="component" value="Unassembled WGS sequence"/>
</dbReference>
<dbReference type="SUPFAM" id="SSF81301">
    <property type="entry name" value="Nucleotidyltransferase"/>
    <property type="match status" value="1"/>
</dbReference>
<dbReference type="Proteomes" id="UP000188532">
    <property type="component" value="Unassembled WGS sequence"/>
</dbReference>
<dbReference type="GO" id="GO:0015969">
    <property type="term" value="P:guanosine tetraphosphate metabolic process"/>
    <property type="evidence" value="ECO:0007669"/>
    <property type="project" value="InterPro"/>
</dbReference>
<name>A0A1V3XGJ8_MYCKA</name>
<reference evidence="4 5" key="1">
    <citation type="submission" date="2017-02" db="EMBL/GenBank/DDBJ databases">
        <title>Complete genome sequences of Mycobacterium kansasii strains isolated from rhesus macaques.</title>
        <authorList>
            <person name="Panda A."/>
            <person name="Nagaraj S."/>
            <person name="Zhao X."/>
            <person name="Tettelin H."/>
            <person name="Detolla L.J."/>
        </authorList>
    </citation>
    <scope>NUCLEOTIDE SEQUENCE [LARGE SCALE GENOMIC DNA]</scope>
    <source>
        <strain evidence="3 4">11-3469</strain>
        <strain evidence="2 5">11-3813</strain>
    </source>
</reference>
<protein>
    <submittedName>
        <fullName evidence="2">RelA/SpoT domain protein</fullName>
    </submittedName>
</protein>